<dbReference type="RefSeq" id="WP_075306201.1">
    <property type="nucleotide sequence ID" value="NZ_JMCB01000010.1"/>
</dbReference>
<protein>
    <recommendedName>
        <fullName evidence="2">Peptidoglycan binding-like domain-containing protein</fullName>
    </recommendedName>
</protein>
<feature type="transmembrane region" description="Helical" evidence="1">
    <location>
        <begin position="312"/>
        <end position="330"/>
    </location>
</feature>
<dbReference type="Pfam" id="PF01471">
    <property type="entry name" value="PG_binding_1"/>
    <property type="match status" value="1"/>
</dbReference>
<dbReference type="InterPro" id="IPR002477">
    <property type="entry name" value="Peptidoglycan-bd-like"/>
</dbReference>
<feature type="transmembrane region" description="Helical" evidence="1">
    <location>
        <begin position="369"/>
        <end position="389"/>
    </location>
</feature>
<dbReference type="EMBL" id="JMCB01000010">
    <property type="protein sequence ID" value="KFE66543.1"/>
    <property type="molecule type" value="Genomic_DNA"/>
</dbReference>
<sequence length="403" mass="43694">MKLLQQALQQIGYGALLKKKPDGVFDDETRQAVEQFQQNQDLMSDGVVGSQTLAELDLLMSRHESSSLSEEDDDDFSFRPFVLGPLQRLGSTGSGHANVSPQVALAILDNMAKTKGQISFIPDKGGVGQCSWFTIEGDPYVGKLAGKPIKLDVALKIPDNALVFKEAELVQRIKDKAQAFDAEADYRQRKNIPKNQELSSRQKEIVRRLHRTRPEQLVWNEVGQEVQRHPSKIGIIEYDGVDRGDWSLSKNRPGKTVAVADGSKITIKGGVGAVVEALQSKGYGVDPTLREAAETLVRRAKNVAKVKGVFKYGGRVLIVVGAVADGYRIYRAENKLKETVKVAGGWAGASAAAALFSAFWVPADTAGPIAWGVHGVGVLVAGGVGYFVGSKATTYVYELVLEE</sequence>
<dbReference type="AlphaFoldDB" id="A0A085WFT0"/>
<gene>
    <name evidence="3" type="ORF">DB31_1016</name>
</gene>
<comment type="caution">
    <text evidence="3">The sequence shown here is derived from an EMBL/GenBank/DDBJ whole genome shotgun (WGS) entry which is preliminary data.</text>
</comment>
<name>A0A085WFT0_9BACT</name>
<reference evidence="3 4" key="1">
    <citation type="submission" date="2014-04" db="EMBL/GenBank/DDBJ databases">
        <title>Genome assembly of Hyalangium minutum DSM 14724.</title>
        <authorList>
            <person name="Sharma G."/>
            <person name="Subramanian S."/>
        </authorList>
    </citation>
    <scope>NUCLEOTIDE SEQUENCE [LARGE SCALE GENOMIC DNA]</scope>
    <source>
        <strain evidence="3 4">DSM 14724</strain>
    </source>
</reference>
<dbReference type="InterPro" id="IPR036366">
    <property type="entry name" value="PGBDSf"/>
</dbReference>
<feature type="domain" description="Peptidoglycan binding-like" evidence="2">
    <location>
        <begin position="2"/>
        <end position="56"/>
    </location>
</feature>
<evidence type="ECO:0000313" key="3">
    <source>
        <dbReference type="EMBL" id="KFE66543.1"/>
    </source>
</evidence>
<evidence type="ECO:0000313" key="4">
    <source>
        <dbReference type="Proteomes" id="UP000028725"/>
    </source>
</evidence>
<keyword evidence="1" id="KW-0812">Transmembrane</keyword>
<feature type="transmembrane region" description="Helical" evidence="1">
    <location>
        <begin position="342"/>
        <end position="363"/>
    </location>
</feature>
<dbReference type="InterPro" id="IPR036365">
    <property type="entry name" value="PGBD-like_sf"/>
</dbReference>
<evidence type="ECO:0000259" key="2">
    <source>
        <dbReference type="Pfam" id="PF01471"/>
    </source>
</evidence>
<keyword evidence="4" id="KW-1185">Reference proteome</keyword>
<keyword evidence="1" id="KW-1133">Transmembrane helix</keyword>
<proteinExistence type="predicted"/>
<keyword evidence="1" id="KW-0472">Membrane</keyword>
<accession>A0A085WFT0</accession>
<organism evidence="3 4">
    <name type="scientific">Hyalangium minutum</name>
    <dbReference type="NCBI Taxonomy" id="394096"/>
    <lineage>
        <taxon>Bacteria</taxon>
        <taxon>Pseudomonadati</taxon>
        <taxon>Myxococcota</taxon>
        <taxon>Myxococcia</taxon>
        <taxon>Myxococcales</taxon>
        <taxon>Cystobacterineae</taxon>
        <taxon>Archangiaceae</taxon>
        <taxon>Hyalangium</taxon>
    </lineage>
</organism>
<dbReference type="SUPFAM" id="SSF47090">
    <property type="entry name" value="PGBD-like"/>
    <property type="match status" value="1"/>
</dbReference>
<dbReference type="Gene3D" id="1.10.101.10">
    <property type="entry name" value="PGBD-like superfamily/PGBD"/>
    <property type="match status" value="1"/>
</dbReference>
<dbReference type="Proteomes" id="UP000028725">
    <property type="component" value="Unassembled WGS sequence"/>
</dbReference>
<evidence type="ECO:0000256" key="1">
    <source>
        <dbReference type="SAM" id="Phobius"/>
    </source>
</evidence>